<sequence>MTRGPKPKPTALKVIRGTDRAARRNPSEPRVAPARPDPPDHLSSEARTEWQRVTDQLCAAGIVTGIDRAALAAYCQAYGRWEQAERALEAMAARDQVTAGLMIRTQGGNAIQNPLVGTANKAMADMMRYAAEFGMTPSARTQIHAEVSASDPDDPVAKYFGG</sequence>
<feature type="region of interest" description="Disordered" evidence="1">
    <location>
        <begin position="1"/>
        <end position="46"/>
    </location>
</feature>
<keyword evidence="3" id="KW-1185">Reference proteome</keyword>
<feature type="compositionally biased region" description="Basic and acidic residues" evidence="1">
    <location>
        <begin position="37"/>
        <end position="46"/>
    </location>
</feature>
<protein>
    <submittedName>
        <fullName evidence="2">Phage terminase small subunit P27 family</fullName>
    </submittedName>
</protein>
<organism evidence="2 3">
    <name type="scientific">Roseinatronobacter domitianus</name>
    <dbReference type="NCBI Taxonomy" id="2940293"/>
    <lineage>
        <taxon>Bacteria</taxon>
        <taxon>Pseudomonadati</taxon>
        <taxon>Pseudomonadota</taxon>
        <taxon>Alphaproteobacteria</taxon>
        <taxon>Rhodobacterales</taxon>
        <taxon>Paracoccaceae</taxon>
        <taxon>Roseinatronobacter</taxon>
    </lineage>
</organism>
<dbReference type="Pfam" id="PF05119">
    <property type="entry name" value="Terminase_4"/>
    <property type="match status" value="1"/>
</dbReference>
<gene>
    <name evidence="2" type="ORF">M3N55_15505</name>
</gene>
<comment type="caution">
    <text evidence="2">The sequence shown here is derived from an EMBL/GenBank/DDBJ whole genome shotgun (WGS) entry which is preliminary data.</text>
</comment>
<dbReference type="EMBL" id="JALZWP010000025">
    <property type="protein sequence ID" value="MCL1630130.1"/>
    <property type="molecule type" value="Genomic_DNA"/>
</dbReference>
<proteinExistence type="predicted"/>
<evidence type="ECO:0000313" key="2">
    <source>
        <dbReference type="EMBL" id="MCL1630130.1"/>
    </source>
</evidence>
<evidence type="ECO:0000313" key="3">
    <source>
        <dbReference type="Proteomes" id="UP001202550"/>
    </source>
</evidence>
<dbReference type="InterPro" id="IPR006448">
    <property type="entry name" value="Phage_term_ssu_P27"/>
</dbReference>
<dbReference type="RefSeq" id="WP_249060766.1">
    <property type="nucleotide sequence ID" value="NZ_JALZWP010000025.1"/>
</dbReference>
<evidence type="ECO:0000256" key="1">
    <source>
        <dbReference type="SAM" id="MobiDB-lite"/>
    </source>
</evidence>
<reference evidence="2 3" key="1">
    <citation type="submission" date="2022-05" db="EMBL/GenBank/DDBJ databases">
        <title>Seasonal and diel survey of microbial diversity of the Tyrrhenian coast.</title>
        <authorList>
            <person name="Gattoni G."/>
            <person name="Corral P."/>
        </authorList>
    </citation>
    <scope>NUCLEOTIDE SEQUENCE [LARGE SCALE GENOMIC DNA]</scope>
    <source>
        <strain evidence="2 3">V10</strain>
    </source>
</reference>
<dbReference type="Proteomes" id="UP001202550">
    <property type="component" value="Unassembled WGS sequence"/>
</dbReference>
<dbReference type="NCBIfam" id="TIGR01558">
    <property type="entry name" value="sm_term_P27"/>
    <property type="match status" value="1"/>
</dbReference>
<feature type="compositionally biased region" description="Basic and acidic residues" evidence="1">
    <location>
        <begin position="16"/>
        <end position="27"/>
    </location>
</feature>
<accession>A0ABT0M6V4</accession>
<name>A0ABT0M6V4_9RHOB</name>